<dbReference type="PANTHER" id="PTHR33828:SF2">
    <property type="entry name" value="NUCLEOLIN"/>
    <property type="match status" value="1"/>
</dbReference>
<sequence>MASSSSESDDQPLATKLQKPKPSVKKEKKPNVKKEAKPRAELSKDRKPKIERTSDDDAVIGNKKRTVSPKKAVKVKKESKPKAKKEMQESTVKRPSKKPKKEFGKPGQKHDEPPFLDCLRLFYESLYNEERAMGRYDGRGPLSMAEQWCMERGVFDLEHQTALFNRSQKGGQLKKR</sequence>
<feature type="compositionally biased region" description="Basic and acidic residues" evidence="1">
    <location>
        <begin position="29"/>
        <end position="55"/>
    </location>
</feature>
<dbReference type="Proteomes" id="UP000290189">
    <property type="component" value="Unassembled WGS sequence"/>
</dbReference>
<organism evidence="2 3">
    <name type="scientific">Plasmodiophora brassicae</name>
    <name type="common">Clubroot disease agent</name>
    <dbReference type="NCBI Taxonomy" id="37360"/>
    <lineage>
        <taxon>Eukaryota</taxon>
        <taxon>Sar</taxon>
        <taxon>Rhizaria</taxon>
        <taxon>Endomyxa</taxon>
        <taxon>Phytomyxea</taxon>
        <taxon>Plasmodiophorida</taxon>
        <taxon>Plasmodiophoridae</taxon>
        <taxon>Plasmodiophora</taxon>
    </lineage>
</organism>
<dbReference type="AlphaFoldDB" id="A0A3P3Y939"/>
<name>A0A3P3Y939_PLABS</name>
<evidence type="ECO:0000313" key="2">
    <source>
        <dbReference type="EMBL" id="SPQ96679.1"/>
    </source>
</evidence>
<dbReference type="EMBL" id="OVEO01000006">
    <property type="protein sequence ID" value="SPQ96679.1"/>
    <property type="molecule type" value="Genomic_DNA"/>
</dbReference>
<accession>A0A3P3Y939</accession>
<dbReference type="PANTHER" id="PTHR33828">
    <property type="entry name" value="OS05G0596200 PROTEIN"/>
    <property type="match status" value="1"/>
</dbReference>
<feature type="compositionally biased region" description="Basic and acidic residues" evidence="1">
    <location>
        <begin position="75"/>
        <end position="92"/>
    </location>
</feature>
<reference evidence="2 3" key="1">
    <citation type="submission" date="2018-03" db="EMBL/GenBank/DDBJ databases">
        <authorList>
            <person name="Fogelqvist J."/>
        </authorList>
    </citation>
    <scope>NUCLEOTIDE SEQUENCE [LARGE SCALE GENOMIC DNA]</scope>
</reference>
<evidence type="ECO:0000256" key="1">
    <source>
        <dbReference type="SAM" id="MobiDB-lite"/>
    </source>
</evidence>
<feature type="compositionally biased region" description="Basic and acidic residues" evidence="1">
    <location>
        <begin position="101"/>
        <end position="113"/>
    </location>
</feature>
<proteinExistence type="predicted"/>
<feature type="region of interest" description="Disordered" evidence="1">
    <location>
        <begin position="1"/>
        <end position="114"/>
    </location>
</feature>
<protein>
    <submittedName>
        <fullName evidence="2">Uncharacterized protein</fullName>
    </submittedName>
</protein>
<geneLocation type="mitochondrion" evidence="2"/>
<feature type="compositionally biased region" description="Basic residues" evidence="1">
    <location>
        <begin position="18"/>
        <end position="28"/>
    </location>
</feature>
<feature type="compositionally biased region" description="Basic residues" evidence="1">
    <location>
        <begin position="62"/>
        <end position="74"/>
    </location>
</feature>
<evidence type="ECO:0000313" key="3">
    <source>
        <dbReference type="Proteomes" id="UP000290189"/>
    </source>
</evidence>
<gene>
    <name evidence="2" type="ORF">PLBR_LOCUS3894</name>
</gene>
<keyword evidence="2" id="KW-0496">Mitochondrion</keyword>